<reference evidence="1 2" key="1">
    <citation type="journal article" date="2023" name="G3 (Bethesda)">
        <title>A chromosome-length genome assembly and annotation of blackberry (Rubus argutus, cv. 'Hillquist').</title>
        <authorList>
            <person name="Bruna T."/>
            <person name="Aryal R."/>
            <person name="Dudchenko O."/>
            <person name="Sargent D.J."/>
            <person name="Mead D."/>
            <person name="Buti M."/>
            <person name="Cavallini A."/>
            <person name="Hytonen T."/>
            <person name="Andres J."/>
            <person name="Pham M."/>
            <person name="Weisz D."/>
            <person name="Mascagni F."/>
            <person name="Usai G."/>
            <person name="Natali L."/>
            <person name="Bassil N."/>
            <person name="Fernandez G.E."/>
            <person name="Lomsadze A."/>
            <person name="Armour M."/>
            <person name="Olukolu B."/>
            <person name="Poorten T."/>
            <person name="Britton C."/>
            <person name="Davik J."/>
            <person name="Ashrafi H."/>
            <person name="Aiden E.L."/>
            <person name="Borodovsky M."/>
            <person name="Worthington M."/>
        </authorList>
    </citation>
    <scope>NUCLEOTIDE SEQUENCE [LARGE SCALE GENOMIC DNA]</scope>
    <source>
        <strain evidence="1">PI 553951</strain>
    </source>
</reference>
<name>A0AAW1YLW7_RUBAR</name>
<dbReference type="AlphaFoldDB" id="A0AAW1YLW7"/>
<proteinExistence type="predicted"/>
<comment type="caution">
    <text evidence="1">The sequence shown here is derived from an EMBL/GenBank/DDBJ whole genome shotgun (WGS) entry which is preliminary data.</text>
</comment>
<dbReference type="Proteomes" id="UP001457282">
    <property type="component" value="Unassembled WGS sequence"/>
</dbReference>
<organism evidence="1 2">
    <name type="scientific">Rubus argutus</name>
    <name type="common">Southern blackberry</name>
    <dbReference type="NCBI Taxonomy" id="59490"/>
    <lineage>
        <taxon>Eukaryota</taxon>
        <taxon>Viridiplantae</taxon>
        <taxon>Streptophyta</taxon>
        <taxon>Embryophyta</taxon>
        <taxon>Tracheophyta</taxon>
        <taxon>Spermatophyta</taxon>
        <taxon>Magnoliopsida</taxon>
        <taxon>eudicotyledons</taxon>
        <taxon>Gunneridae</taxon>
        <taxon>Pentapetalae</taxon>
        <taxon>rosids</taxon>
        <taxon>fabids</taxon>
        <taxon>Rosales</taxon>
        <taxon>Rosaceae</taxon>
        <taxon>Rosoideae</taxon>
        <taxon>Rosoideae incertae sedis</taxon>
        <taxon>Rubus</taxon>
    </lineage>
</organism>
<evidence type="ECO:0000313" key="2">
    <source>
        <dbReference type="Proteomes" id="UP001457282"/>
    </source>
</evidence>
<protein>
    <submittedName>
        <fullName evidence="1">Uncharacterized protein</fullName>
    </submittedName>
</protein>
<dbReference type="EMBL" id="JBEDUW010000001">
    <property type="protein sequence ID" value="KAK9949725.1"/>
    <property type="molecule type" value="Genomic_DNA"/>
</dbReference>
<sequence length="99" mass="11221">MEKLEGHKGRPGIQEPKLDGDEVLRFYSSTIACCNGELKPVSELCADRTCRVCEIYSSIDQTSTQNRNRSKKTNEVQGGEQRNLCFLVLSYCHLMYVLS</sequence>
<keyword evidence="2" id="KW-1185">Reference proteome</keyword>
<evidence type="ECO:0000313" key="1">
    <source>
        <dbReference type="EMBL" id="KAK9949725.1"/>
    </source>
</evidence>
<gene>
    <name evidence="1" type="ORF">M0R45_005242</name>
</gene>
<accession>A0AAW1YLW7</accession>